<evidence type="ECO:0000256" key="1">
    <source>
        <dbReference type="SAM" id="MobiDB-lite"/>
    </source>
</evidence>
<proteinExistence type="predicted"/>
<feature type="region of interest" description="Disordered" evidence="1">
    <location>
        <begin position="424"/>
        <end position="455"/>
    </location>
</feature>
<feature type="compositionally biased region" description="Polar residues" evidence="1">
    <location>
        <begin position="337"/>
        <end position="353"/>
    </location>
</feature>
<dbReference type="InParanoid" id="A0A316W6Z6"/>
<organism evidence="2 3">
    <name type="scientific">Ceraceosorus guamensis</name>
    <dbReference type="NCBI Taxonomy" id="1522189"/>
    <lineage>
        <taxon>Eukaryota</taxon>
        <taxon>Fungi</taxon>
        <taxon>Dikarya</taxon>
        <taxon>Basidiomycota</taxon>
        <taxon>Ustilaginomycotina</taxon>
        <taxon>Exobasidiomycetes</taxon>
        <taxon>Ceraceosorales</taxon>
        <taxon>Ceraceosoraceae</taxon>
        <taxon>Ceraceosorus</taxon>
    </lineage>
</organism>
<feature type="compositionally biased region" description="Low complexity" evidence="1">
    <location>
        <begin position="118"/>
        <end position="127"/>
    </location>
</feature>
<feature type="region of interest" description="Disordered" evidence="1">
    <location>
        <begin position="334"/>
        <end position="353"/>
    </location>
</feature>
<evidence type="ECO:0000313" key="2">
    <source>
        <dbReference type="EMBL" id="PWN45716.1"/>
    </source>
</evidence>
<keyword evidence="3" id="KW-1185">Reference proteome</keyword>
<reference evidence="2 3" key="1">
    <citation type="journal article" date="2018" name="Mol. Biol. Evol.">
        <title>Broad Genomic Sampling Reveals a Smut Pathogenic Ancestry of the Fungal Clade Ustilaginomycotina.</title>
        <authorList>
            <person name="Kijpornyongpan T."/>
            <person name="Mondo S.J."/>
            <person name="Barry K."/>
            <person name="Sandor L."/>
            <person name="Lee J."/>
            <person name="Lipzen A."/>
            <person name="Pangilinan J."/>
            <person name="LaButti K."/>
            <person name="Hainaut M."/>
            <person name="Henrissat B."/>
            <person name="Grigoriev I.V."/>
            <person name="Spatafora J.W."/>
            <person name="Aime M.C."/>
        </authorList>
    </citation>
    <scope>NUCLEOTIDE SEQUENCE [LARGE SCALE GENOMIC DNA]</scope>
    <source>
        <strain evidence="2 3">MCA 4658</strain>
    </source>
</reference>
<dbReference type="EMBL" id="KZ819354">
    <property type="protein sequence ID" value="PWN45716.1"/>
    <property type="molecule type" value="Genomic_DNA"/>
</dbReference>
<accession>A0A316W6Z6</accession>
<feature type="region of interest" description="Disordered" evidence="1">
    <location>
        <begin position="278"/>
        <end position="297"/>
    </location>
</feature>
<dbReference type="AlphaFoldDB" id="A0A316W6Z6"/>
<dbReference type="Proteomes" id="UP000245783">
    <property type="component" value="Unassembled WGS sequence"/>
</dbReference>
<name>A0A316W6Z6_9BASI</name>
<dbReference type="RefSeq" id="XP_025372876.1">
    <property type="nucleotide sequence ID" value="XM_025510584.1"/>
</dbReference>
<evidence type="ECO:0000313" key="3">
    <source>
        <dbReference type="Proteomes" id="UP000245783"/>
    </source>
</evidence>
<feature type="region of interest" description="Disordered" evidence="1">
    <location>
        <begin position="75"/>
        <end position="127"/>
    </location>
</feature>
<gene>
    <name evidence="2" type="ORF">IE81DRAFT_166899</name>
</gene>
<feature type="compositionally biased region" description="Polar residues" evidence="1">
    <location>
        <begin position="85"/>
        <end position="100"/>
    </location>
</feature>
<dbReference type="GeneID" id="37032454"/>
<sequence>MCLAVYEWQAGTSYFSRQGIKDLRSRPLASVTFASTSRFPRLLLPLDERGLSLLHFHPLAPTLYIMPLQVRWPTSSSSRGSTGRQHSNSAPPSSVPSIAQTPDVPILIPRDEPPPHGPLSASSASPQRRPALASPLINFKKPDNLFLIHSNIMLPLPTRDAKMETKRRFMKFQPNCYQPMLPPYVLTQNEKQEGRYKLDVDFMLAWACKHTDPCHCIVKGSDLREAVELQRDSPEGMDILLDASDEATLRDQEGRASVVPSADQASHSALGLVLDSYLSGPDEQTAPTRSPTSPSAASILQSYFATPRAHWNEPTATLGTTDVVSQQADVLEDHEISSTPSAEPSQLTSPSTASSYIISPEVLASMPLPRSETTSPRSTKSRRHFCVALNRYTELCGADCLLSPACRSPSRMNLEADRAQARVERVREQNNESRVSLTPHPAPNPEPANSSTTDI</sequence>
<protein>
    <submittedName>
        <fullName evidence="2">Uncharacterized protein</fullName>
    </submittedName>
</protein>
<feature type="compositionally biased region" description="Low complexity" evidence="1">
    <location>
        <begin position="75"/>
        <end position="84"/>
    </location>
</feature>
<dbReference type="OrthoDB" id="10320053at2759"/>
<feature type="compositionally biased region" description="Low complexity" evidence="1">
    <location>
        <begin position="285"/>
        <end position="297"/>
    </location>
</feature>